<dbReference type="AlphaFoldDB" id="A0A0B4E5D9"/>
<dbReference type="InterPro" id="IPR043472">
    <property type="entry name" value="Macro_dom-like"/>
</dbReference>
<evidence type="ECO:0000313" key="4">
    <source>
        <dbReference type="Proteomes" id="UP000031167"/>
    </source>
</evidence>
<accession>A0A0B4E5D9</accession>
<feature type="domain" description="Macro" evidence="2">
    <location>
        <begin position="1"/>
        <end position="157"/>
    </location>
</feature>
<dbReference type="Proteomes" id="UP000031167">
    <property type="component" value="Unassembled WGS sequence"/>
</dbReference>
<protein>
    <submittedName>
        <fullName evidence="3">Appr-1-p processing protein</fullName>
    </submittedName>
</protein>
<dbReference type="InterPro" id="IPR050892">
    <property type="entry name" value="ADP-ribose_metab_enzymes"/>
</dbReference>
<dbReference type="SMART" id="SM00506">
    <property type="entry name" value="A1pp"/>
    <property type="match status" value="1"/>
</dbReference>
<dbReference type="EMBL" id="JWTA01000015">
    <property type="protein sequence ID" value="KIC61828.1"/>
    <property type="molecule type" value="Genomic_DNA"/>
</dbReference>
<evidence type="ECO:0000256" key="1">
    <source>
        <dbReference type="ARBA" id="ARBA00035885"/>
    </source>
</evidence>
<comment type="caution">
    <text evidence="3">The sequence shown here is derived from an EMBL/GenBank/DDBJ whole genome shotgun (WGS) entry which is preliminary data.</text>
</comment>
<dbReference type="OrthoDB" id="9780211at2"/>
<dbReference type="Gene3D" id="3.40.220.10">
    <property type="entry name" value="Leucine Aminopeptidase, subunit E, domain 1"/>
    <property type="match status" value="1"/>
</dbReference>
<dbReference type="GO" id="GO:0140291">
    <property type="term" value="P:peptidyl-glutamate ADP-deribosylation"/>
    <property type="evidence" value="ECO:0007669"/>
    <property type="project" value="TreeGrafter"/>
</dbReference>
<dbReference type="PROSITE" id="PS51154">
    <property type="entry name" value="MACRO"/>
    <property type="match status" value="1"/>
</dbReference>
<proteinExistence type="predicted"/>
<dbReference type="SUPFAM" id="SSF52949">
    <property type="entry name" value="Macro domain-like"/>
    <property type="match status" value="1"/>
</dbReference>
<comment type="catalytic activity">
    <reaction evidence="1">
        <text>an N-(ADP-alpha-D-ribosyl)-thymidine in DNA + H2O = a thymidine in DNA + ADP-D-ribose</text>
        <dbReference type="Rhea" id="RHEA:71655"/>
        <dbReference type="Rhea" id="RHEA-COMP:13556"/>
        <dbReference type="Rhea" id="RHEA-COMP:18051"/>
        <dbReference type="ChEBI" id="CHEBI:15377"/>
        <dbReference type="ChEBI" id="CHEBI:57967"/>
        <dbReference type="ChEBI" id="CHEBI:137386"/>
        <dbReference type="ChEBI" id="CHEBI:191199"/>
    </reaction>
    <physiologicalReaction direction="left-to-right" evidence="1">
        <dbReference type="Rhea" id="RHEA:71656"/>
    </physiologicalReaction>
</comment>
<organism evidence="3 4">
    <name type="scientific">Chryseobacterium taiwanense</name>
    <dbReference type="NCBI Taxonomy" id="363331"/>
    <lineage>
        <taxon>Bacteria</taxon>
        <taxon>Pseudomonadati</taxon>
        <taxon>Bacteroidota</taxon>
        <taxon>Flavobacteriia</taxon>
        <taxon>Flavobacteriales</taxon>
        <taxon>Weeksellaceae</taxon>
        <taxon>Chryseobacterium group</taxon>
        <taxon>Chryseobacterium</taxon>
    </lineage>
</organism>
<evidence type="ECO:0000313" key="3">
    <source>
        <dbReference type="EMBL" id="KIC61828.1"/>
    </source>
</evidence>
<name>A0A0B4E5D9_9FLAO</name>
<keyword evidence="4" id="KW-1185">Reference proteome</keyword>
<dbReference type="PANTHER" id="PTHR12521:SF0">
    <property type="entry name" value="ADP-RIBOSE GLYCOHYDROLASE OARD1"/>
    <property type="match status" value="1"/>
</dbReference>
<dbReference type="PANTHER" id="PTHR12521">
    <property type="entry name" value="PROTEIN C6ORF130"/>
    <property type="match status" value="1"/>
</dbReference>
<dbReference type="InterPro" id="IPR002589">
    <property type="entry name" value="Macro_dom"/>
</dbReference>
<dbReference type="RefSeq" id="WP_039371688.1">
    <property type="nucleotide sequence ID" value="NZ_JWTA01000015.1"/>
</dbReference>
<sequence>MKTITYLKGDATNPQIEGNKIITHICNDIGGWGKGFVLAISTRWKNPENEYRKWFQNGENFTLGEIQMVLVEDNLWVCNMIAQHKIITNSKGIPPIRYEAVEKCMEKLSDEALKLNASVHMPRIGCGLAGGKWEEIEPIIERTLQKNNIEVFVYDFE</sequence>
<dbReference type="STRING" id="363331.RM51_15750"/>
<gene>
    <name evidence="3" type="ORF">RM51_15750</name>
</gene>
<dbReference type="CDD" id="cd02901">
    <property type="entry name" value="Macro_Poa1p-like"/>
    <property type="match status" value="1"/>
</dbReference>
<reference evidence="3 4" key="1">
    <citation type="submission" date="2014-12" db="EMBL/GenBank/DDBJ databases">
        <title>Genome sequencing of Chryseobacterium taiwanense TPW19.</title>
        <authorList>
            <person name="Tan P.W."/>
            <person name="Chan K.-G."/>
        </authorList>
    </citation>
    <scope>NUCLEOTIDE SEQUENCE [LARGE SCALE GENOMIC DNA]</scope>
    <source>
        <strain evidence="3 4">TPW19</strain>
    </source>
</reference>
<evidence type="ECO:0000259" key="2">
    <source>
        <dbReference type="PROSITE" id="PS51154"/>
    </source>
</evidence>